<feature type="region of interest" description="Disordered" evidence="16">
    <location>
        <begin position="339"/>
        <end position="358"/>
    </location>
</feature>
<reference evidence="18" key="2">
    <citation type="submission" date="2020-05" db="UniProtKB">
        <authorList>
            <consortium name="EnsemblMetazoa"/>
        </authorList>
    </citation>
    <scope>IDENTIFICATION</scope>
    <source>
        <strain evidence="18">LVP_AGWG</strain>
    </source>
</reference>
<evidence type="ECO:0000256" key="2">
    <source>
        <dbReference type="ARBA" id="ARBA00013203"/>
    </source>
</evidence>
<comment type="catalytic activity">
    <reaction evidence="12">
        <text>L-seryl-[protein] + ATP = O-phospho-L-seryl-[protein] + ADP + H(+)</text>
        <dbReference type="Rhea" id="RHEA:17989"/>
        <dbReference type="Rhea" id="RHEA-COMP:9863"/>
        <dbReference type="Rhea" id="RHEA-COMP:11604"/>
        <dbReference type="ChEBI" id="CHEBI:15378"/>
        <dbReference type="ChEBI" id="CHEBI:29999"/>
        <dbReference type="ChEBI" id="CHEBI:30616"/>
        <dbReference type="ChEBI" id="CHEBI:83421"/>
        <dbReference type="ChEBI" id="CHEBI:456216"/>
        <dbReference type="EC" id="2.7.12.1"/>
    </reaction>
</comment>
<gene>
    <name evidence="18" type="primary">5570105</name>
</gene>
<keyword evidence="4" id="KW-0597">Phosphoprotein</keyword>
<dbReference type="GO" id="GO:0004712">
    <property type="term" value="F:protein serine/threonine/tyrosine kinase activity"/>
    <property type="evidence" value="ECO:0007669"/>
    <property type="project" value="UniProtKB-EC"/>
</dbReference>
<dbReference type="GO" id="GO:0004713">
    <property type="term" value="F:protein tyrosine kinase activity"/>
    <property type="evidence" value="ECO:0007669"/>
    <property type="project" value="UniProtKB-KW"/>
</dbReference>
<evidence type="ECO:0000256" key="6">
    <source>
        <dbReference type="ARBA" id="ARBA00022741"/>
    </source>
</evidence>
<dbReference type="InterPro" id="IPR008271">
    <property type="entry name" value="Ser/Thr_kinase_AS"/>
</dbReference>
<feature type="region of interest" description="Disordered" evidence="16">
    <location>
        <begin position="99"/>
        <end position="127"/>
    </location>
</feature>
<comment type="catalytic activity">
    <reaction evidence="14">
        <text>L-tyrosyl-[protein] + ATP = O-phospho-L-tyrosyl-[protein] + ADP + H(+)</text>
        <dbReference type="Rhea" id="RHEA:10596"/>
        <dbReference type="Rhea" id="RHEA-COMP:10136"/>
        <dbReference type="Rhea" id="RHEA-COMP:20101"/>
        <dbReference type="ChEBI" id="CHEBI:15378"/>
        <dbReference type="ChEBI" id="CHEBI:30616"/>
        <dbReference type="ChEBI" id="CHEBI:46858"/>
        <dbReference type="ChEBI" id="CHEBI:61978"/>
        <dbReference type="ChEBI" id="CHEBI:456216"/>
        <dbReference type="EC" id="2.7.12.1"/>
    </reaction>
</comment>
<keyword evidence="7" id="KW-0418">Kinase</keyword>
<evidence type="ECO:0000256" key="16">
    <source>
        <dbReference type="SAM" id="MobiDB-lite"/>
    </source>
</evidence>
<feature type="region of interest" description="Disordered" evidence="16">
    <location>
        <begin position="527"/>
        <end position="618"/>
    </location>
</feature>
<evidence type="ECO:0000313" key="18">
    <source>
        <dbReference type="EnsemblMetazoa" id="AAEL008078-PS"/>
    </source>
</evidence>
<dbReference type="PANTHER" id="PTHR45646:SF11">
    <property type="entry name" value="SERINE_THREONINE-PROTEIN KINASE DOA"/>
    <property type="match status" value="1"/>
</dbReference>
<feature type="compositionally biased region" description="Basic and acidic residues" evidence="16">
    <location>
        <begin position="970"/>
        <end position="979"/>
    </location>
</feature>
<dbReference type="GO" id="GO:0005634">
    <property type="term" value="C:nucleus"/>
    <property type="evidence" value="ECO:0007669"/>
    <property type="project" value="UniProtKB-SubCell"/>
</dbReference>
<feature type="compositionally biased region" description="Low complexity" evidence="16">
    <location>
        <begin position="343"/>
        <end position="353"/>
    </location>
</feature>
<feature type="compositionally biased region" description="Polar residues" evidence="16">
    <location>
        <begin position="69"/>
        <end position="84"/>
    </location>
</feature>
<dbReference type="GO" id="GO:0043484">
    <property type="term" value="P:regulation of RNA splicing"/>
    <property type="evidence" value="ECO:0007669"/>
    <property type="project" value="TreeGrafter"/>
</dbReference>
<dbReference type="Gene3D" id="3.30.200.20">
    <property type="entry name" value="Phosphorylase Kinase, domain 1"/>
    <property type="match status" value="1"/>
</dbReference>
<dbReference type="FunFam" id="1.10.510.10:FF:000145">
    <property type="entry name" value="Dual specificity protein kinase CLK2"/>
    <property type="match status" value="1"/>
</dbReference>
<sequence>MSSVHAVSFNRQYGSFRTTNAGIPKSPVIGGLNRGLIATISSTAQPNRVMTRSQAASSTTSSSGMAGGVQSSVSSVKNQENLPNTRVLAVTPRSCRKALTSNGSLTTTANGGGSSTTKKIGLNSPLQSPQIIRSTRIEQNNWNKKLTTSNFCSLHSKSPGSSGTSVESIVPKYTNSVSSNNGALKASFPAFGTRGSGPDSLNTSSNGSQKRAYNVNKPIAKGATKSCIGSSNSCSSSNSSSSSSSCANSSSRSNNGCVSHKIVTKKLYRESNAPSGYVAQMASALSNGLNTNTVTSTIKTSTHSSSSSSSSYSSKFPNGLPFENEFYRQPRRSISEVCPAEFSRQSQRRSNSSDTVSLSAYGDEFSRKPSNEDLFVDFTKSLPETPKVRPGRCSPLLPPLPKPATAATSSIVEYRNINHSNYFYKFESISGGAGRHLRRQRRPSRPRLLEDSRNNNQGGTGQDPVEPMAVTSGPDRCGGNGNEHTSGIEDVVDDDEEGGEEMEGERSTVYVAVATWVPKCNRLPYQQQESQHDTLNKAAAANVGPTSDNSDFDGSSRRRRERSKRSHHRRSPDSSRRRNRDRHREDKSSRRHHKDRDRKEREDRTPVKKQPSVRDDADGHLIYHTGDILHNRYKILATLGEGTFGRVVKVKDLEMEHTMALKVIKNVEKYREAAKLEINALEKIAEKDPTFQHLCVKMLDWFDYHGHMCIAFEMLGLSVFDFLRENNYEPYPMDHVRHMAYQLCYAVKFLHENKLTHTDLKPENILFVDSEFTTTFNGRKNREVRRVKCTDIRLIDFGSATFDHEHHSTIVSTRHYRAPEVILELGWSQPCDVWSIGCIMFELYLGITLFQTHDNREHLAMMERILGTIPYRMARKTRTKYFHHGKLDWDEKSSAGRYVRDHCKPLHRYVLAETPDHLQLFDIIRRMLEYDPANRITLGEALRHPFFAKLPPAQRLHEKCNENSVSASSSRERSHSLSR</sequence>
<dbReference type="OrthoDB" id="283111at2759"/>
<feature type="region of interest" description="Disordered" evidence="16">
    <location>
        <begin position="433"/>
        <end position="506"/>
    </location>
</feature>
<evidence type="ECO:0000256" key="14">
    <source>
        <dbReference type="ARBA" id="ARBA00051680"/>
    </source>
</evidence>
<feature type="compositionally biased region" description="Basic and acidic residues" evidence="16">
    <location>
        <begin position="571"/>
        <end position="588"/>
    </location>
</feature>
<keyword evidence="8 15" id="KW-0067">ATP-binding</keyword>
<dbReference type="SMART" id="SM00220">
    <property type="entry name" value="S_TKc"/>
    <property type="match status" value="1"/>
</dbReference>
<dbReference type="InterPro" id="IPR000719">
    <property type="entry name" value="Prot_kinase_dom"/>
</dbReference>
<keyword evidence="9" id="KW-0829">Tyrosine-protein kinase</keyword>
<dbReference type="FunFam" id="3.30.200.20:FF:000061">
    <property type="entry name" value="Dual specificity protein kinase CLK2"/>
    <property type="match status" value="1"/>
</dbReference>
<dbReference type="CDD" id="cd14134">
    <property type="entry name" value="PKc_CLK"/>
    <property type="match status" value="1"/>
</dbReference>
<feature type="region of interest" description="Disordered" evidence="16">
    <location>
        <begin position="48"/>
        <end position="86"/>
    </location>
</feature>
<dbReference type="EnsemblMetazoa" id="AAEL008078-RB">
    <property type="protein sequence ID" value="AAEL008078-PB"/>
    <property type="gene ID" value="AAEL008078"/>
</dbReference>
<dbReference type="GO" id="GO:0005524">
    <property type="term" value="F:ATP binding"/>
    <property type="evidence" value="ECO:0007669"/>
    <property type="project" value="UniProtKB-UniRule"/>
</dbReference>
<evidence type="ECO:0000256" key="10">
    <source>
        <dbReference type="ARBA" id="ARBA00023242"/>
    </source>
</evidence>
<dbReference type="PROSITE" id="PS00108">
    <property type="entry name" value="PROTEIN_KINASE_ST"/>
    <property type="match status" value="1"/>
</dbReference>
<evidence type="ECO:0000313" key="19">
    <source>
        <dbReference type="Proteomes" id="UP000008820"/>
    </source>
</evidence>
<evidence type="ECO:0000256" key="3">
    <source>
        <dbReference type="ARBA" id="ARBA00022527"/>
    </source>
</evidence>
<feature type="compositionally biased region" description="Basic residues" evidence="16">
    <location>
        <begin position="557"/>
        <end position="570"/>
    </location>
</feature>
<evidence type="ECO:0000256" key="15">
    <source>
        <dbReference type="PROSITE-ProRule" id="PRU10141"/>
    </source>
</evidence>
<feature type="compositionally biased region" description="Basic and acidic residues" evidence="16">
    <location>
        <begin position="597"/>
        <end position="618"/>
    </location>
</feature>
<keyword evidence="3" id="KW-0723">Serine/threonine-protein kinase</keyword>
<evidence type="ECO:0000256" key="9">
    <source>
        <dbReference type="ARBA" id="ARBA00023137"/>
    </source>
</evidence>
<evidence type="ECO:0000256" key="12">
    <source>
        <dbReference type="ARBA" id="ARBA00049003"/>
    </source>
</evidence>
<dbReference type="PROSITE" id="PS50011">
    <property type="entry name" value="PROTEIN_KINASE_DOM"/>
    <property type="match status" value="1"/>
</dbReference>
<feature type="compositionally biased region" description="Low complexity" evidence="16">
    <location>
        <begin position="99"/>
        <end position="109"/>
    </location>
</feature>
<feature type="compositionally biased region" description="Low complexity" evidence="16">
    <location>
        <begin position="51"/>
        <end position="64"/>
    </location>
</feature>
<feature type="binding site" evidence="15">
    <location>
        <position position="662"/>
    </location>
    <ligand>
        <name>ATP</name>
        <dbReference type="ChEBI" id="CHEBI:30616"/>
    </ligand>
</feature>
<reference evidence="18 19" key="1">
    <citation type="submission" date="2017-06" db="EMBL/GenBank/DDBJ databases">
        <title>Aedes aegypti genome working group (AGWG) sequencing and assembly.</title>
        <authorList>
            <consortium name="Aedes aegypti Genome Working Group (AGWG)"/>
            <person name="Matthews B.J."/>
        </authorList>
    </citation>
    <scope>NUCLEOTIDE SEQUENCE [LARGE SCALE GENOMIC DNA]</scope>
    <source>
        <strain evidence="18 19">LVP_AGWG</strain>
    </source>
</reference>
<comment type="similarity">
    <text evidence="11">Belongs to the protein kinase superfamily. CMGC Ser/Thr protein kinase family. Lammer subfamily.</text>
</comment>
<name>A0A6I8TFR6_AEDAE</name>
<protein>
    <recommendedName>
        <fullName evidence="2">dual-specificity kinase</fullName>
        <ecNumber evidence="2">2.7.12.1</ecNumber>
    </recommendedName>
</protein>
<keyword evidence="5" id="KW-0808">Transferase</keyword>
<dbReference type="PROSITE" id="PS00107">
    <property type="entry name" value="PROTEIN_KINASE_ATP"/>
    <property type="match status" value="1"/>
</dbReference>
<dbReference type="InterPro" id="IPR051175">
    <property type="entry name" value="CLK_kinases"/>
</dbReference>
<evidence type="ECO:0000256" key="7">
    <source>
        <dbReference type="ARBA" id="ARBA00022777"/>
    </source>
</evidence>
<dbReference type="InterPro" id="IPR011009">
    <property type="entry name" value="Kinase-like_dom_sf"/>
</dbReference>
<dbReference type="InterPro" id="IPR017441">
    <property type="entry name" value="Protein_kinase_ATP_BS"/>
</dbReference>
<evidence type="ECO:0000256" key="11">
    <source>
        <dbReference type="ARBA" id="ARBA00037966"/>
    </source>
</evidence>
<comment type="catalytic activity">
    <reaction evidence="13">
        <text>L-threonyl-[protein] + ATP = O-phospho-L-threonyl-[protein] + ADP + H(+)</text>
        <dbReference type="Rhea" id="RHEA:46608"/>
        <dbReference type="Rhea" id="RHEA-COMP:11060"/>
        <dbReference type="Rhea" id="RHEA-COMP:11605"/>
        <dbReference type="ChEBI" id="CHEBI:15378"/>
        <dbReference type="ChEBI" id="CHEBI:30013"/>
        <dbReference type="ChEBI" id="CHEBI:30616"/>
        <dbReference type="ChEBI" id="CHEBI:61977"/>
        <dbReference type="ChEBI" id="CHEBI:456216"/>
        <dbReference type="EC" id="2.7.12.1"/>
    </reaction>
</comment>
<dbReference type="PANTHER" id="PTHR45646">
    <property type="entry name" value="SERINE/THREONINE-PROTEIN KINASE DOA-RELATED"/>
    <property type="match status" value="1"/>
</dbReference>
<keyword evidence="6 15" id="KW-0547">Nucleotide-binding</keyword>
<feature type="compositionally biased region" description="Basic residues" evidence="16">
    <location>
        <begin position="435"/>
        <end position="445"/>
    </location>
</feature>
<evidence type="ECO:0000256" key="5">
    <source>
        <dbReference type="ARBA" id="ARBA00022679"/>
    </source>
</evidence>
<dbReference type="Pfam" id="PF00069">
    <property type="entry name" value="Pkinase"/>
    <property type="match status" value="1"/>
</dbReference>
<accession>A0A6I8TFR6</accession>
<dbReference type="Proteomes" id="UP000008820">
    <property type="component" value="Chromosome 1"/>
</dbReference>
<proteinExistence type="inferred from homology"/>
<dbReference type="EnsemblMetazoa" id="AAEL008078-RS">
    <property type="protein sequence ID" value="AAEL008078-PS"/>
    <property type="gene ID" value="AAEL008078"/>
</dbReference>
<dbReference type="GO" id="GO:0004674">
    <property type="term" value="F:protein serine/threonine kinase activity"/>
    <property type="evidence" value="ECO:0007669"/>
    <property type="project" value="UniProtKB-KW"/>
</dbReference>
<keyword evidence="19" id="KW-1185">Reference proteome</keyword>
<evidence type="ECO:0000256" key="13">
    <source>
        <dbReference type="ARBA" id="ARBA00049308"/>
    </source>
</evidence>
<organism evidence="18 19">
    <name type="scientific">Aedes aegypti</name>
    <name type="common">Yellowfever mosquito</name>
    <name type="synonym">Culex aegypti</name>
    <dbReference type="NCBI Taxonomy" id="7159"/>
    <lineage>
        <taxon>Eukaryota</taxon>
        <taxon>Metazoa</taxon>
        <taxon>Ecdysozoa</taxon>
        <taxon>Arthropoda</taxon>
        <taxon>Hexapoda</taxon>
        <taxon>Insecta</taxon>
        <taxon>Pterygota</taxon>
        <taxon>Neoptera</taxon>
        <taxon>Endopterygota</taxon>
        <taxon>Diptera</taxon>
        <taxon>Nematocera</taxon>
        <taxon>Culicoidea</taxon>
        <taxon>Culicidae</taxon>
        <taxon>Culicinae</taxon>
        <taxon>Aedini</taxon>
        <taxon>Aedes</taxon>
        <taxon>Stegomyia</taxon>
    </lineage>
</organism>
<dbReference type="AlphaFoldDB" id="A0A6I8TFR6"/>
<dbReference type="EC" id="2.7.12.1" evidence="2"/>
<feature type="region of interest" description="Disordered" evidence="16">
    <location>
        <begin position="958"/>
        <end position="979"/>
    </location>
</feature>
<comment type="subcellular location">
    <subcellularLocation>
        <location evidence="1">Nucleus</location>
    </subcellularLocation>
</comment>
<dbReference type="Gene3D" id="1.10.510.10">
    <property type="entry name" value="Transferase(Phosphotransferase) domain 1"/>
    <property type="match status" value="1"/>
</dbReference>
<evidence type="ECO:0000259" key="17">
    <source>
        <dbReference type="PROSITE" id="PS50011"/>
    </source>
</evidence>
<feature type="region of interest" description="Disordered" evidence="16">
    <location>
        <begin position="190"/>
        <end position="256"/>
    </location>
</feature>
<feature type="compositionally biased region" description="Polar residues" evidence="16">
    <location>
        <begin position="199"/>
        <end position="211"/>
    </location>
</feature>
<evidence type="ECO:0000256" key="4">
    <source>
        <dbReference type="ARBA" id="ARBA00022553"/>
    </source>
</evidence>
<feature type="compositionally biased region" description="Low complexity" evidence="16">
    <location>
        <begin position="230"/>
        <end position="255"/>
    </location>
</feature>
<evidence type="ECO:0000256" key="1">
    <source>
        <dbReference type="ARBA" id="ARBA00004123"/>
    </source>
</evidence>
<evidence type="ECO:0000256" key="8">
    <source>
        <dbReference type="ARBA" id="ARBA00022840"/>
    </source>
</evidence>
<dbReference type="SUPFAM" id="SSF56112">
    <property type="entry name" value="Protein kinase-like (PK-like)"/>
    <property type="match status" value="1"/>
</dbReference>
<feature type="domain" description="Protein kinase" evidence="17">
    <location>
        <begin position="633"/>
        <end position="947"/>
    </location>
</feature>
<feature type="compositionally biased region" description="Acidic residues" evidence="16">
    <location>
        <begin position="490"/>
        <end position="503"/>
    </location>
</feature>
<keyword evidence="10" id="KW-0539">Nucleus</keyword>